<evidence type="ECO:0000313" key="1">
    <source>
        <dbReference type="EMBL" id="MBF9153082.1"/>
    </source>
</evidence>
<dbReference type="GO" id="GO:0008168">
    <property type="term" value="F:methyltransferase activity"/>
    <property type="evidence" value="ECO:0007669"/>
    <property type="project" value="UniProtKB-KW"/>
</dbReference>
<evidence type="ECO:0000313" key="2">
    <source>
        <dbReference type="Proteomes" id="UP000600799"/>
    </source>
</evidence>
<keyword evidence="1" id="KW-0489">Methyltransferase</keyword>
<dbReference type="Proteomes" id="UP000600799">
    <property type="component" value="Unassembled WGS sequence"/>
</dbReference>
<organism evidence="1 2">
    <name type="scientific">Novosphingobium jiangmenense</name>
    <dbReference type="NCBI Taxonomy" id="2791981"/>
    <lineage>
        <taxon>Bacteria</taxon>
        <taxon>Pseudomonadati</taxon>
        <taxon>Pseudomonadota</taxon>
        <taxon>Alphaproteobacteria</taxon>
        <taxon>Sphingomonadales</taxon>
        <taxon>Sphingomonadaceae</taxon>
        <taxon>Novosphingobium</taxon>
    </lineage>
</organism>
<dbReference type="Pfam" id="PF13489">
    <property type="entry name" value="Methyltransf_23"/>
    <property type="match status" value="1"/>
</dbReference>
<accession>A0ABS0HLE8</accession>
<proteinExistence type="predicted"/>
<gene>
    <name evidence="1" type="ORF">I2488_18930</name>
</gene>
<dbReference type="CDD" id="cd02440">
    <property type="entry name" value="AdoMet_MTases"/>
    <property type="match status" value="1"/>
</dbReference>
<comment type="caution">
    <text evidence="1">The sequence shown here is derived from an EMBL/GenBank/DDBJ whole genome shotgun (WGS) entry which is preliminary data.</text>
</comment>
<keyword evidence="2" id="KW-1185">Reference proteome</keyword>
<dbReference type="Gene3D" id="3.40.50.150">
    <property type="entry name" value="Vaccinia Virus protein VP39"/>
    <property type="match status" value="1"/>
</dbReference>
<keyword evidence="1" id="KW-0808">Transferase</keyword>
<dbReference type="GO" id="GO:0032259">
    <property type="term" value="P:methylation"/>
    <property type="evidence" value="ECO:0007669"/>
    <property type="project" value="UniProtKB-KW"/>
</dbReference>
<protein>
    <submittedName>
        <fullName evidence="1">Class I SAM-dependent methyltransferase</fullName>
    </submittedName>
</protein>
<dbReference type="EMBL" id="JADQDC010000020">
    <property type="protein sequence ID" value="MBF9153082.1"/>
    <property type="molecule type" value="Genomic_DNA"/>
</dbReference>
<name>A0ABS0HLE8_9SPHN</name>
<dbReference type="SUPFAM" id="SSF53335">
    <property type="entry name" value="S-adenosyl-L-methionine-dependent methyltransferases"/>
    <property type="match status" value="1"/>
</dbReference>
<dbReference type="InterPro" id="IPR029063">
    <property type="entry name" value="SAM-dependent_MTases_sf"/>
</dbReference>
<reference evidence="1 2" key="1">
    <citation type="submission" date="2020-11" db="EMBL/GenBank/DDBJ databases">
        <title>The genome sequence of Novosphingobium sp. 1Y9A.</title>
        <authorList>
            <person name="Liu Y."/>
        </authorList>
    </citation>
    <scope>NUCLEOTIDE SEQUENCE [LARGE SCALE GENOMIC DNA]</scope>
    <source>
        <strain evidence="1 2">1Y9A</strain>
    </source>
</reference>
<sequence>MAALLERACPCCGSTQASPEMRSKPAGEDVGLDGLVPFWEGLRKERMFFTYARCSGCGLLYCPRYFTGEQLGKLYANLAPNMDIVPSSAIEATQRGYWSAVARSVAPGDYLEIGPDVGHIVTSAAASGKFGHAWLFEPNRAVHDVLARSAGALPHTISAAMDDFGGVPDGTISLAVMIHVLDHIIEPLAILRQIRAKLKPGGRILIVTHNEKSLLRAVMGRTFPPFCLQHPELYNPETMTKVLETAGYARVEVQRSVNHFPISFLAQQAGQTIGLDVSRLPLPDMAVGLKLGNMLTMAQLSSAATAK</sequence>